<evidence type="ECO:0000256" key="9">
    <source>
        <dbReference type="ARBA" id="ARBA00022840"/>
    </source>
</evidence>
<dbReference type="GO" id="GO:0005524">
    <property type="term" value="F:ATP binding"/>
    <property type="evidence" value="ECO:0007669"/>
    <property type="project" value="UniProtKB-KW"/>
</dbReference>
<keyword evidence="9" id="KW-0067">ATP-binding</keyword>
<evidence type="ECO:0000256" key="8">
    <source>
        <dbReference type="ARBA" id="ARBA00022777"/>
    </source>
</evidence>
<evidence type="ECO:0000256" key="2">
    <source>
        <dbReference type="ARBA" id="ARBA00004651"/>
    </source>
</evidence>
<protein>
    <recommendedName>
        <fullName evidence="3">histidine kinase</fullName>
        <ecNumber evidence="3">2.7.13.3</ecNumber>
    </recommendedName>
</protein>
<feature type="transmembrane region" description="Helical" evidence="10">
    <location>
        <begin position="186"/>
        <end position="210"/>
    </location>
</feature>
<evidence type="ECO:0000313" key="12">
    <source>
        <dbReference type="EMBL" id="SNZ21427.1"/>
    </source>
</evidence>
<dbReference type="Pfam" id="PF00512">
    <property type="entry name" value="HisKA"/>
    <property type="match status" value="1"/>
</dbReference>
<organism evidence="12 13">
    <name type="scientific">Cohaesibacter gelatinilyticus</name>
    <dbReference type="NCBI Taxonomy" id="372072"/>
    <lineage>
        <taxon>Bacteria</taxon>
        <taxon>Pseudomonadati</taxon>
        <taxon>Pseudomonadota</taxon>
        <taxon>Alphaproteobacteria</taxon>
        <taxon>Hyphomicrobiales</taxon>
        <taxon>Cohaesibacteraceae</taxon>
    </lineage>
</organism>
<dbReference type="InterPro" id="IPR004358">
    <property type="entry name" value="Sig_transdc_His_kin-like_C"/>
</dbReference>
<keyword evidence="7" id="KW-0547">Nucleotide-binding</keyword>
<dbReference type="GO" id="GO:0005886">
    <property type="term" value="C:plasma membrane"/>
    <property type="evidence" value="ECO:0007669"/>
    <property type="project" value="UniProtKB-SubCell"/>
</dbReference>
<feature type="transmembrane region" description="Helical" evidence="10">
    <location>
        <begin position="20"/>
        <end position="41"/>
    </location>
</feature>
<dbReference type="PRINTS" id="PR00344">
    <property type="entry name" value="BCTRLSENSOR"/>
</dbReference>
<evidence type="ECO:0000256" key="4">
    <source>
        <dbReference type="ARBA" id="ARBA00022475"/>
    </source>
</evidence>
<dbReference type="SMART" id="SM00388">
    <property type="entry name" value="HisKA"/>
    <property type="match status" value="1"/>
</dbReference>
<dbReference type="AlphaFoldDB" id="A0A285PJI3"/>
<dbReference type="InterPro" id="IPR036097">
    <property type="entry name" value="HisK_dim/P_sf"/>
</dbReference>
<keyword evidence="10" id="KW-0812">Transmembrane</keyword>
<dbReference type="PANTHER" id="PTHR44936:SF10">
    <property type="entry name" value="SENSOR PROTEIN RSTB"/>
    <property type="match status" value="1"/>
</dbReference>
<keyword evidence="6" id="KW-0808">Transferase</keyword>
<keyword evidence="5" id="KW-0597">Phosphoprotein</keyword>
<dbReference type="InterPro" id="IPR005467">
    <property type="entry name" value="His_kinase_dom"/>
</dbReference>
<name>A0A285PJI3_9HYPH</name>
<comment type="catalytic activity">
    <reaction evidence="1">
        <text>ATP + protein L-histidine = ADP + protein N-phospho-L-histidine.</text>
        <dbReference type="EC" id="2.7.13.3"/>
    </reaction>
</comment>
<reference evidence="12 13" key="1">
    <citation type="submission" date="2017-09" db="EMBL/GenBank/DDBJ databases">
        <authorList>
            <person name="Ehlers B."/>
            <person name="Leendertz F.H."/>
        </authorList>
    </citation>
    <scope>NUCLEOTIDE SEQUENCE [LARGE SCALE GENOMIC DNA]</scope>
    <source>
        <strain evidence="12 13">DSM 18289</strain>
    </source>
</reference>
<dbReference type="InterPro" id="IPR003594">
    <property type="entry name" value="HATPase_dom"/>
</dbReference>
<evidence type="ECO:0000313" key="13">
    <source>
        <dbReference type="Proteomes" id="UP000219439"/>
    </source>
</evidence>
<dbReference type="PROSITE" id="PS50109">
    <property type="entry name" value="HIS_KIN"/>
    <property type="match status" value="1"/>
</dbReference>
<dbReference type="InterPro" id="IPR036890">
    <property type="entry name" value="HATPase_C_sf"/>
</dbReference>
<evidence type="ECO:0000256" key="6">
    <source>
        <dbReference type="ARBA" id="ARBA00022679"/>
    </source>
</evidence>
<evidence type="ECO:0000256" key="3">
    <source>
        <dbReference type="ARBA" id="ARBA00012438"/>
    </source>
</evidence>
<dbReference type="OrthoDB" id="9804645at2"/>
<keyword evidence="13" id="KW-1185">Reference proteome</keyword>
<dbReference type="SUPFAM" id="SSF55874">
    <property type="entry name" value="ATPase domain of HSP90 chaperone/DNA topoisomerase II/histidine kinase"/>
    <property type="match status" value="1"/>
</dbReference>
<accession>A0A285PJI3</accession>
<dbReference type="EMBL" id="OBEL01000008">
    <property type="protein sequence ID" value="SNZ21427.1"/>
    <property type="molecule type" value="Genomic_DNA"/>
</dbReference>
<dbReference type="Gene3D" id="1.10.287.130">
    <property type="match status" value="1"/>
</dbReference>
<dbReference type="SUPFAM" id="SSF47384">
    <property type="entry name" value="Homodimeric domain of signal transducing histidine kinase"/>
    <property type="match status" value="1"/>
</dbReference>
<dbReference type="InterPro" id="IPR050980">
    <property type="entry name" value="2C_sensor_his_kinase"/>
</dbReference>
<gene>
    <name evidence="12" type="ORF">SAMN06265368_4547</name>
</gene>
<feature type="domain" description="Histidine kinase" evidence="11">
    <location>
        <begin position="259"/>
        <end position="479"/>
    </location>
</feature>
<dbReference type="RefSeq" id="WP_097155806.1">
    <property type="nucleotide sequence ID" value="NZ_OBEL01000008.1"/>
</dbReference>
<dbReference type="EC" id="2.7.13.3" evidence="3"/>
<keyword evidence="10" id="KW-1133">Transmembrane helix</keyword>
<evidence type="ECO:0000256" key="10">
    <source>
        <dbReference type="SAM" id="Phobius"/>
    </source>
</evidence>
<keyword evidence="8 12" id="KW-0418">Kinase</keyword>
<sequence length="481" mass="53286">MNGLNQLLGLFPRRLSARLPLIAILSFLAGALAAWFLLIAYQNRQTDLQIAEMTGGILARVVEQNWQVEKNMPVAIRQGLPYEVQHLEAFPANPDVHVIPLILSLDDLRVRAAVQFKSAPPRPGLLRANPDNSNVDANMRLSSLSHGIARQDMEANLLIFLSDDSVLLIEAPQIWHDRLSEAKSMLLALIGIIGMLAAIFPLSLSLTIPFKKLAQKRENPRASLGSFASEEAIAIQDHINSLQRQFDREQESQIQSLASISHDLRTPVTRLRLRAEIMKEKEMQEKFLSDLEEISCLVEGALDLLSVRKLPEDHFKFSLDSLIQSLCDDYCDIGKDVRFALPEQIEIGGVASVFGGTAPVLVSAETHGMMIGQPKKLRRALVNLIDNSLKYGRYADISLGYDGSDHLIIRITDGGPGIPAEKMDQVMLPFVRGHWSKLQRGSGLGLSIANEIIKHHKGELSLKNGSDGLLVEVHLPREQSN</sequence>
<dbReference type="PANTHER" id="PTHR44936">
    <property type="entry name" value="SENSOR PROTEIN CREC"/>
    <property type="match status" value="1"/>
</dbReference>
<evidence type="ECO:0000256" key="1">
    <source>
        <dbReference type="ARBA" id="ARBA00000085"/>
    </source>
</evidence>
<evidence type="ECO:0000256" key="7">
    <source>
        <dbReference type="ARBA" id="ARBA00022741"/>
    </source>
</evidence>
<dbReference type="GO" id="GO:0000155">
    <property type="term" value="F:phosphorelay sensor kinase activity"/>
    <property type="evidence" value="ECO:0007669"/>
    <property type="project" value="InterPro"/>
</dbReference>
<dbReference type="InterPro" id="IPR003661">
    <property type="entry name" value="HisK_dim/P_dom"/>
</dbReference>
<keyword evidence="4" id="KW-1003">Cell membrane</keyword>
<evidence type="ECO:0000259" key="11">
    <source>
        <dbReference type="PROSITE" id="PS50109"/>
    </source>
</evidence>
<dbReference type="CDD" id="cd00075">
    <property type="entry name" value="HATPase"/>
    <property type="match status" value="1"/>
</dbReference>
<evidence type="ECO:0000256" key="5">
    <source>
        <dbReference type="ARBA" id="ARBA00022553"/>
    </source>
</evidence>
<dbReference type="Pfam" id="PF02518">
    <property type="entry name" value="HATPase_c"/>
    <property type="match status" value="1"/>
</dbReference>
<dbReference type="Proteomes" id="UP000219439">
    <property type="component" value="Unassembled WGS sequence"/>
</dbReference>
<dbReference type="SMART" id="SM00387">
    <property type="entry name" value="HATPase_c"/>
    <property type="match status" value="1"/>
</dbReference>
<comment type="subcellular location">
    <subcellularLocation>
        <location evidence="2">Cell membrane</location>
        <topology evidence="2">Multi-pass membrane protein</topology>
    </subcellularLocation>
</comment>
<dbReference type="Gene3D" id="3.30.565.10">
    <property type="entry name" value="Histidine kinase-like ATPase, C-terminal domain"/>
    <property type="match status" value="1"/>
</dbReference>
<dbReference type="CDD" id="cd00082">
    <property type="entry name" value="HisKA"/>
    <property type="match status" value="1"/>
</dbReference>
<proteinExistence type="predicted"/>
<keyword evidence="10" id="KW-0472">Membrane</keyword>